<gene>
    <name evidence="13" type="ORF">MNB_SUP05-13-453</name>
</gene>
<dbReference type="NCBIfam" id="TIGR01364">
    <property type="entry name" value="serC_1"/>
    <property type="match status" value="1"/>
</dbReference>
<dbReference type="PANTHER" id="PTHR43247">
    <property type="entry name" value="PHOSPHOSERINE AMINOTRANSFERASE"/>
    <property type="match status" value="1"/>
</dbReference>
<keyword evidence="8" id="KW-0663">Pyridoxal phosphate</keyword>
<dbReference type="Pfam" id="PF00266">
    <property type="entry name" value="Aminotran_5"/>
    <property type="match status" value="1"/>
</dbReference>
<feature type="domain" description="Aminotransferase class V" evidence="12">
    <location>
        <begin position="4"/>
        <end position="347"/>
    </location>
</feature>
<dbReference type="PROSITE" id="PS00595">
    <property type="entry name" value="AA_TRANSFER_CLASS_5"/>
    <property type="match status" value="1"/>
</dbReference>
<dbReference type="InterPro" id="IPR020578">
    <property type="entry name" value="Aminotrans_V_PyrdxlP_BS"/>
</dbReference>
<dbReference type="AlphaFoldDB" id="A0A1W1DFL4"/>
<comment type="similarity">
    <text evidence="3">Belongs to the class-V pyridoxal-phosphate-dependent aminotransferase family. SerC subfamily.</text>
</comment>
<evidence type="ECO:0000256" key="7">
    <source>
        <dbReference type="ARBA" id="ARBA00022679"/>
    </source>
</evidence>
<dbReference type="Gene3D" id="3.40.640.10">
    <property type="entry name" value="Type I PLP-dependent aspartate aminotransferase-like (Major domain)"/>
    <property type="match status" value="1"/>
</dbReference>
<accession>A0A1W1DFL4</accession>
<comment type="catalytic activity">
    <reaction evidence="10">
        <text>4-(phosphooxy)-L-threonine + 2-oxoglutarate = (R)-3-hydroxy-2-oxo-4-phosphooxybutanoate + L-glutamate</text>
        <dbReference type="Rhea" id="RHEA:16573"/>
        <dbReference type="ChEBI" id="CHEBI:16810"/>
        <dbReference type="ChEBI" id="CHEBI:29985"/>
        <dbReference type="ChEBI" id="CHEBI:58452"/>
        <dbReference type="ChEBI" id="CHEBI:58538"/>
        <dbReference type="EC" id="2.6.1.52"/>
    </reaction>
</comment>
<organism evidence="13">
    <name type="scientific">hydrothermal vent metagenome</name>
    <dbReference type="NCBI Taxonomy" id="652676"/>
    <lineage>
        <taxon>unclassified sequences</taxon>
        <taxon>metagenomes</taxon>
        <taxon>ecological metagenomes</taxon>
    </lineage>
</organism>
<dbReference type="UniPathway" id="UPA00135">
    <property type="reaction ID" value="UER00197"/>
</dbReference>
<evidence type="ECO:0000259" key="12">
    <source>
        <dbReference type="Pfam" id="PF00266"/>
    </source>
</evidence>
<evidence type="ECO:0000256" key="4">
    <source>
        <dbReference type="ARBA" id="ARBA00013030"/>
    </source>
</evidence>
<evidence type="ECO:0000256" key="11">
    <source>
        <dbReference type="ARBA" id="ARBA00049007"/>
    </source>
</evidence>
<evidence type="ECO:0000256" key="3">
    <source>
        <dbReference type="ARBA" id="ARBA00006904"/>
    </source>
</evidence>
<keyword evidence="6" id="KW-0028">Amino-acid biosynthesis</keyword>
<dbReference type="EMBL" id="FPHU01000026">
    <property type="protein sequence ID" value="SFV79998.1"/>
    <property type="molecule type" value="Genomic_DNA"/>
</dbReference>
<comment type="catalytic activity">
    <reaction evidence="11">
        <text>O-phospho-L-serine + 2-oxoglutarate = 3-phosphooxypyruvate + L-glutamate</text>
        <dbReference type="Rhea" id="RHEA:14329"/>
        <dbReference type="ChEBI" id="CHEBI:16810"/>
        <dbReference type="ChEBI" id="CHEBI:18110"/>
        <dbReference type="ChEBI" id="CHEBI:29985"/>
        <dbReference type="ChEBI" id="CHEBI:57524"/>
        <dbReference type="EC" id="2.6.1.52"/>
    </reaction>
</comment>
<protein>
    <recommendedName>
        <fullName evidence="4">phosphoserine transaminase</fullName>
        <ecNumber evidence="4">2.6.1.52</ecNumber>
    </recommendedName>
</protein>
<dbReference type="NCBIfam" id="NF003764">
    <property type="entry name" value="PRK05355.1"/>
    <property type="match status" value="1"/>
</dbReference>
<comment type="pathway">
    <text evidence="2">Amino-acid biosynthesis; L-serine biosynthesis; L-serine from 3-phospho-D-glycerate: step 2/3.</text>
</comment>
<dbReference type="SUPFAM" id="SSF53383">
    <property type="entry name" value="PLP-dependent transferases"/>
    <property type="match status" value="1"/>
</dbReference>
<evidence type="ECO:0000256" key="8">
    <source>
        <dbReference type="ARBA" id="ARBA00022898"/>
    </source>
</evidence>
<comment type="cofactor">
    <cofactor evidence="1">
        <name>pyridoxal 5'-phosphate</name>
        <dbReference type="ChEBI" id="CHEBI:597326"/>
    </cofactor>
</comment>
<dbReference type="InterPro" id="IPR022278">
    <property type="entry name" value="Pser_aminoTfrase"/>
</dbReference>
<evidence type="ECO:0000256" key="10">
    <source>
        <dbReference type="ARBA" id="ARBA00047630"/>
    </source>
</evidence>
<dbReference type="PIRSF" id="PIRSF000525">
    <property type="entry name" value="SerC"/>
    <property type="match status" value="1"/>
</dbReference>
<dbReference type="FunFam" id="3.90.1150.10:FF:000006">
    <property type="entry name" value="Phosphoserine aminotransferase"/>
    <property type="match status" value="1"/>
</dbReference>
<name>A0A1W1DFL4_9ZZZZ</name>
<dbReference type="FunFam" id="3.40.640.10:FF:000010">
    <property type="entry name" value="Phosphoserine aminotransferase"/>
    <property type="match status" value="1"/>
</dbReference>
<keyword evidence="5 13" id="KW-0032">Aminotransferase</keyword>
<keyword evidence="7 13" id="KW-0808">Transferase</keyword>
<dbReference type="GO" id="GO:0004648">
    <property type="term" value="F:O-phospho-L-serine:2-oxoglutarate aminotransferase activity"/>
    <property type="evidence" value="ECO:0007669"/>
    <property type="project" value="UniProtKB-EC"/>
</dbReference>
<evidence type="ECO:0000256" key="1">
    <source>
        <dbReference type="ARBA" id="ARBA00001933"/>
    </source>
</evidence>
<dbReference type="InterPro" id="IPR000192">
    <property type="entry name" value="Aminotrans_V_dom"/>
</dbReference>
<dbReference type="GO" id="GO:0006564">
    <property type="term" value="P:L-serine biosynthetic process"/>
    <property type="evidence" value="ECO:0007669"/>
    <property type="project" value="UniProtKB-KW"/>
</dbReference>
<dbReference type="EC" id="2.6.1.52" evidence="4"/>
<sequence>MSQVYNFSAGPAMLPAQVTKLMQEELLEYGNAKASVMEISHRGADFMAMAQKSEQDLRDLMNIPDNYKVLFLQGGASAQFSMVPINLLRGKTKANYAHTGHWSKKAIAEGQRYCDVNVCTDSSENKYTNIDDFSNWNIDSDGAYLHYAPNETIAGLEFDYIPEVDMPLVADMSSTILSREIDVSKFGVIYAGAQKNISISGLTIVIVREDLIGNVVANQPILFDYATQANNDSMYNTPATYPWYVAGRVFEWLKEQGGLSAMAKINETKAKTLYDAIDGSDFYSNPVATKYRSWMNVPFLLADEDLNGLFLEKAAANNLITLKGHRSVGGMRASIYNAMPQEGIDALVAFMKEFEKENA</sequence>
<dbReference type="InterPro" id="IPR015421">
    <property type="entry name" value="PyrdxlP-dep_Trfase_major"/>
</dbReference>
<dbReference type="Gene3D" id="3.90.1150.10">
    <property type="entry name" value="Aspartate Aminotransferase, domain 1"/>
    <property type="match status" value="1"/>
</dbReference>
<proteinExistence type="inferred from homology"/>
<evidence type="ECO:0000256" key="9">
    <source>
        <dbReference type="ARBA" id="ARBA00023299"/>
    </source>
</evidence>
<dbReference type="InterPro" id="IPR015424">
    <property type="entry name" value="PyrdxlP-dep_Trfase"/>
</dbReference>
<evidence type="ECO:0000313" key="13">
    <source>
        <dbReference type="EMBL" id="SFV79998.1"/>
    </source>
</evidence>
<evidence type="ECO:0000256" key="5">
    <source>
        <dbReference type="ARBA" id="ARBA00022576"/>
    </source>
</evidence>
<keyword evidence="9" id="KW-0718">Serine biosynthesis</keyword>
<evidence type="ECO:0000256" key="2">
    <source>
        <dbReference type="ARBA" id="ARBA00005099"/>
    </source>
</evidence>
<dbReference type="InterPro" id="IPR015422">
    <property type="entry name" value="PyrdxlP-dep_Trfase_small"/>
</dbReference>
<evidence type="ECO:0000256" key="6">
    <source>
        <dbReference type="ARBA" id="ARBA00022605"/>
    </source>
</evidence>
<dbReference type="GO" id="GO:0030170">
    <property type="term" value="F:pyridoxal phosphate binding"/>
    <property type="evidence" value="ECO:0007669"/>
    <property type="project" value="TreeGrafter"/>
</dbReference>
<dbReference type="GO" id="GO:0005737">
    <property type="term" value="C:cytoplasm"/>
    <property type="evidence" value="ECO:0007669"/>
    <property type="project" value="TreeGrafter"/>
</dbReference>
<dbReference type="HAMAP" id="MF_00160">
    <property type="entry name" value="SerC_aminotrans_5"/>
    <property type="match status" value="1"/>
</dbReference>
<reference evidence="13" key="1">
    <citation type="submission" date="2016-10" db="EMBL/GenBank/DDBJ databases">
        <authorList>
            <person name="de Groot N.N."/>
        </authorList>
    </citation>
    <scope>NUCLEOTIDE SEQUENCE</scope>
</reference>
<dbReference type="PANTHER" id="PTHR43247:SF1">
    <property type="entry name" value="PHOSPHOSERINE AMINOTRANSFERASE"/>
    <property type="match status" value="1"/>
</dbReference>